<gene>
    <name evidence="2" type="ORF">RD110_00370</name>
</gene>
<dbReference type="InterPro" id="IPR032466">
    <property type="entry name" value="Metal_Hydrolase"/>
</dbReference>
<evidence type="ECO:0000259" key="1">
    <source>
        <dbReference type="Pfam" id="PF04909"/>
    </source>
</evidence>
<keyword evidence="3" id="KW-1185">Reference proteome</keyword>
<accession>A0A1P8JQ28</accession>
<dbReference type="STRING" id="1842727.RD110_00370"/>
<dbReference type="GO" id="GO:0016787">
    <property type="term" value="F:hydrolase activity"/>
    <property type="evidence" value="ECO:0007669"/>
    <property type="project" value="UniProtKB-KW"/>
</dbReference>
<evidence type="ECO:0000313" key="2">
    <source>
        <dbReference type="EMBL" id="APW35859.1"/>
    </source>
</evidence>
<dbReference type="EMBL" id="CP019236">
    <property type="protein sequence ID" value="APW35859.1"/>
    <property type="molecule type" value="Genomic_DNA"/>
</dbReference>
<dbReference type="Pfam" id="PF04909">
    <property type="entry name" value="Amidohydro_2"/>
    <property type="match status" value="1"/>
</dbReference>
<dbReference type="SUPFAM" id="SSF51556">
    <property type="entry name" value="Metallo-dependent hydrolases"/>
    <property type="match status" value="1"/>
</dbReference>
<keyword evidence="2" id="KW-0378">Hydrolase</keyword>
<sequence>MQTTAPTTYPNACDSHVHVYDSRFALIPNVPVVPPDAPVSAYRAVQQALGLQRAIIVQPSGYGWDNSCAVDALSQLGDTARGIALIAPDAPDAEIHRLHAAGMRGVRFMMIGDAPRPLGWDVLAPMAARLAGFGWMVNLQLDGRDMPAHEDVLKRLPCPLVIDHVGKFLEPVRPEHASFQSLLRVLDTGRAWIKLSAPYETSKTGAPAYEDVSLLARTLAEKFPERCLWASNWPHPGRHPAPSDAAMYELLSDWAVSSATRQRILVDNPASLYGF</sequence>
<feature type="domain" description="Amidohydrolase-related" evidence="1">
    <location>
        <begin position="13"/>
        <end position="275"/>
    </location>
</feature>
<dbReference type="OrthoDB" id="9787654at2"/>
<dbReference type="PANTHER" id="PTHR35563">
    <property type="entry name" value="BARREL METAL-DEPENDENT HYDROLASE, PUTATIVE (AFU_ORTHOLOGUE AFUA_1G16240)-RELATED"/>
    <property type="match status" value="1"/>
</dbReference>
<dbReference type="Proteomes" id="UP000186609">
    <property type="component" value="Chromosome"/>
</dbReference>
<dbReference type="InterPro" id="IPR052358">
    <property type="entry name" value="Aro_Compnd_Degr_Hydrolases"/>
</dbReference>
<evidence type="ECO:0000313" key="3">
    <source>
        <dbReference type="Proteomes" id="UP000186609"/>
    </source>
</evidence>
<protein>
    <submittedName>
        <fullName evidence="2">Amidohydrolase</fullName>
    </submittedName>
</protein>
<reference evidence="2 3" key="1">
    <citation type="submission" date="2017-01" db="EMBL/GenBank/DDBJ databases">
        <authorList>
            <person name="Mah S.A."/>
            <person name="Swanson W.J."/>
            <person name="Moy G.W."/>
            <person name="Vacquier V.D."/>
        </authorList>
    </citation>
    <scope>NUCLEOTIDE SEQUENCE [LARGE SCALE GENOMIC DNA]</scope>
    <source>
        <strain evidence="2 3">DCY110</strain>
    </source>
</reference>
<dbReference type="PANTHER" id="PTHR35563:SF2">
    <property type="entry name" value="BARREL METAL-DEPENDENT HYDROLASE, PUTATIVE (AFU_ORTHOLOGUE AFUA_1G16240)-RELATED"/>
    <property type="match status" value="1"/>
</dbReference>
<dbReference type="AlphaFoldDB" id="A0A1P8JQ28"/>
<name>A0A1P8JQ28_9BURK</name>
<organism evidence="2 3">
    <name type="scientific">Rhodoferax koreensis</name>
    <dbReference type="NCBI Taxonomy" id="1842727"/>
    <lineage>
        <taxon>Bacteria</taxon>
        <taxon>Pseudomonadati</taxon>
        <taxon>Pseudomonadota</taxon>
        <taxon>Betaproteobacteria</taxon>
        <taxon>Burkholderiales</taxon>
        <taxon>Comamonadaceae</taxon>
        <taxon>Rhodoferax</taxon>
    </lineage>
</organism>
<dbReference type="RefSeq" id="WP_076195648.1">
    <property type="nucleotide sequence ID" value="NZ_CP019236.1"/>
</dbReference>
<proteinExistence type="predicted"/>
<dbReference type="Gene3D" id="3.20.20.140">
    <property type="entry name" value="Metal-dependent hydrolases"/>
    <property type="match status" value="1"/>
</dbReference>
<dbReference type="KEGG" id="rhy:RD110_00370"/>
<dbReference type="InterPro" id="IPR006680">
    <property type="entry name" value="Amidohydro-rel"/>
</dbReference>